<dbReference type="EMBL" id="LXQA010167264">
    <property type="protein sequence ID" value="MCI28679.1"/>
    <property type="molecule type" value="Genomic_DNA"/>
</dbReference>
<keyword evidence="1" id="KW-0645">Protease</keyword>
<dbReference type="Proteomes" id="UP000265520">
    <property type="component" value="Unassembled WGS sequence"/>
</dbReference>
<comment type="caution">
    <text evidence="1">The sequence shown here is derived from an EMBL/GenBank/DDBJ whole genome shotgun (WGS) entry which is preliminary data.</text>
</comment>
<dbReference type="GO" id="GO:0008233">
    <property type="term" value="F:peptidase activity"/>
    <property type="evidence" value="ECO:0007669"/>
    <property type="project" value="UniProtKB-KW"/>
</dbReference>
<dbReference type="InterPro" id="IPR023562">
    <property type="entry name" value="ClpP/TepA"/>
</dbReference>
<evidence type="ECO:0000313" key="2">
    <source>
        <dbReference type="Proteomes" id="UP000265520"/>
    </source>
</evidence>
<dbReference type="GO" id="GO:0006508">
    <property type="term" value="P:proteolysis"/>
    <property type="evidence" value="ECO:0007669"/>
    <property type="project" value="UniProtKB-KW"/>
</dbReference>
<keyword evidence="1" id="KW-0378">Hydrolase</keyword>
<accession>A0A392QXH5</accession>
<protein>
    <submittedName>
        <fullName evidence="1">ATP-dependent Clp protease proteolytic subunit-related protein chloroplastic-like</fullName>
    </submittedName>
</protein>
<keyword evidence="2" id="KW-1185">Reference proteome</keyword>
<name>A0A392QXH5_9FABA</name>
<dbReference type="SUPFAM" id="SSF52096">
    <property type="entry name" value="ClpP/crotonase"/>
    <property type="match status" value="1"/>
</dbReference>
<reference evidence="1 2" key="1">
    <citation type="journal article" date="2018" name="Front. Plant Sci.">
        <title>Red Clover (Trifolium pratense) and Zigzag Clover (T. medium) - A Picture of Genomic Similarities and Differences.</title>
        <authorList>
            <person name="Dluhosova J."/>
            <person name="Istvanek J."/>
            <person name="Nedelnik J."/>
            <person name="Repkova J."/>
        </authorList>
    </citation>
    <scope>NUCLEOTIDE SEQUENCE [LARGE SCALE GENOMIC DNA]</scope>
    <source>
        <strain evidence="2">cv. 10/8</strain>
        <tissue evidence="1">Leaf</tissue>
    </source>
</reference>
<dbReference type="AlphaFoldDB" id="A0A392QXH5"/>
<evidence type="ECO:0000313" key="1">
    <source>
        <dbReference type="EMBL" id="MCI28679.1"/>
    </source>
</evidence>
<dbReference type="Pfam" id="PF00574">
    <property type="entry name" value="CLP_protease"/>
    <property type="match status" value="1"/>
</dbReference>
<feature type="non-terminal residue" evidence="1">
    <location>
        <position position="50"/>
    </location>
</feature>
<dbReference type="InterPro" id="IPR029045">
    <property type="entry name" value="ClpP/crotonase-like_dom_sf"/>
</dbReference>
<dbReference type="Gene3D" id="3.90.226.10">
    <property type="entry name" value="2-enoyl-CoA Hydratase, Chain A, domain 1"/>
    <property type="match status" value="1"/>
</dbReference>
<proteinExistence type="predicted"/>
<sequence length="50" mass="5629">MPLARVAIQSPVGFARGRADDIQNEVNELLRIRDYLYNELASKTGNPVEK</sequence>
<organism evidence="1 2">
    <name type="scientific">Trifolium medium</name>
    <dbReference type="NCBI Taxonomy" id="97028"/>
    <lineage>
        <taxon>Eukaryota</taxon>
        <taxon>Viridiplantae</taxon>
        <taxon>Streptophyta</taxon>
        <taxon>Embryophyta</taxon>
        <taxon>Tracheophyta</taxon>
        <taxon>Spermatophyta</taxon>
        <taxon>Magnoliopsida</taxon>
        <taxon>eudicotyledons</taxon>
        <taxon>Gunneridae</taxon>
        <taxon>Pentapetalae</taxon>
        <taxon>rosids</taxon>
        <taxon>fabids</taxon>
        <taxon>Fabales</taxon>
        <taxon>Fabaceae</taxon>
        <taxon>Papilionoideae</taxon>
        <taxon>50 kb inversion clade</taxon>
        <taxon>NPAAA clade</taxon>
        <taxon>Hologalegina</taxon>
        <taxon>IRL clade</taxon>
        <taxon>Trifolieae</taxon>
        <taxon>Trifolium</taxon>
    </lineage>
</organism>